<evidence type="ECO:0000313" key="2">
    <source>
        <dbReference type="Proteomes" id="UP000236884"/>
    </source>
</evidence>
<dbReference type="KEGG" id="vgo:GJW-30_1_00579"/>
<sequence>MTHIIDSVSLISSIGAAGFEHAQRQFDEIDAKSYDRHYVVVEDADLDLFKPFHRDRRVVLPLSVFLPEWLSATPVLR</sequence>
<accession>A0A0S3PQ06</accession>
<proteinExistence type="predicted"/>
<dbReference type="AlphaFoldDB" id="A0A0S3PQ06"/>
<gene>
    <name evidence="1" type="ORF">GJW-30_1_00579</name>
</gene>
<evidence type="ECO:0000313" key="1">
    <source>
        <dbReference type="EMBL" id="BAT58065.1"/>
    </source>
</evidence>
<dbReference type="Proteomes" id="UP000236884">
    <property type="component" value="Chromosome"/>
</dbReference>
<dbReference type="EMBL" id="AP014946">
    <property type="protein sequence ID" value="BAT58065.1"/>
    <property type="molecule type" value="Genomic_DNA"/>
</dbReference>
<organism evidence="1 2">
    <name type="scientific">Variibacter gotjawalensis</name>
    <dbReference type="NCBI Taxonomy" id="1333996"/>
    <lineage>
        <taxon>Bacteria</taxon>
        <taxon>Pseudomonadati</taxon>
        <taxon>Pseudomonadota</taxon>
        <taxon>Alphaproteobacteria</taxon>
        <taxon>Hyphomicrobiales</taxon>
        <taxon>Nitrobacteraceae</taxon>
        <taxon>Variibacter</taxon>
    </lineage>
</organism>
<dbReference type="OrthoDB" id="571298at2"/>
<reference evidence="1 2" key="1">
    <citation type="submission" date="2015-08" db="EMBL/GenBank/DDBJ databases">
        <title>Investigation of the bacterial diversity of lava forest soil.</title>
        <authorList>
            <person name="Lee J.S."/>
        </authorList>
    </citation>
    <scope>NUCLEOTIDE SEQUENCE [LARGE SCALE GENOMIC DNA]</scope>
    <source>
        <strain evidence="1 2">GJW-30</strain>
    </source>
</reference>
<dbReference type="RefSeq" id="WP_096351423.1">
    <property type="nucleotide sequence ID" value="NZ_AP014946.1"/>
</dbReference>
<protein>
    <submittedName>
        <fullName evidence="1">Uncharacterized protein</fullName>
    </submittedName>
</protein>
<name>A0A0S3PQ06_9BRAD</name>
<keyword evidence="2" id="KW-1185">Reference proteome</keyword>